<keyword evidence="1" id="KW-1133">Transmembrane helix</keyword>
<accession>A0AA39M736</accession>
<feature type="signal peptide" evidence="2">
    <location>
        <begin position="1"/>
        <end position="24"/>
    </location>
</feature>
<dbReference type="Proteomes" id="UP001175271">
    <property type="component" value="Unassembled WGS sequence"/>
</dbReference>
<keyword evidence="2" id="KW-0732">Signal</keyword>
<protein>
    <recommendedName>
        <fullName evidence="5">UPAR/Ly6 domain-containing protein</fullName>
    </recommendedName>
</protein>
<evidence type="ECO:0000256" key="1">
    <source>
        <dbReference type="SAM" id="Phobius"/>
    </source>
</evidence>
<dbReference type="InterPro" id="IPR045860">
    <property type="entry name" value="Snake_toxin-like_sf"/>
</dbReference>
<gene>
    <name evidence="3" type="ORF">QR680_008122</name>
</gene>
<reference evidence="3" key="1">
    <citation type="submission" date="2023-06" db="EMBL/GenBank/DDBJ databases">
        <title>Genomic analysis of the entomopathogenic nematode Steinernema hermaphroditum.</title>
        <authorList>
            <person name="Schwarz E.M."/>
            <person name="Heppert J.K."/>
            <person name="Baniya A."/>
            <person name="Schwartz H.T."/>
            <person name="Tan C.-H."/>
            <person name="Antoshechkin I."/>
            <person name="Sternberg P.W."/>
            <person name="Goodrich-Blair H."/>
            <person name="Dillman A.R."/>
        </authorList>
    </citation>
    <scope>NUCLEOTIDE SEQUENCE</scope>
    <source>
        <strain evidence="3">PS9179</strain>
        <tissue evidence="3">Whole animal</tissue>
    </source>
</reference>
<evidence type="ECO:0008006" key="5">
    <source>
        <dbReference type="Google" id="ProtNLM"/>
    </source>
</evidence>
<name>A0AA39M736_9BILA</name>
<dbReference type="PANTHER" id="PTHR34721:SF3">
    <property type="entry name" value="ACTIVIN_RECP DOMAIN-CONTAINING PROTEIN-RELATED"/>
    <property type="match status" value="1"/>
</dbReference>
<organism evidence="3 4">
    <name type="scientific">Steinernema hermaphroditum</name>
    <dbReference type="NCBI Taxonomy" id="289476"/>
    <lineage>
        <taxon>Eukaryota</taxon>
        <taxon>Metazoa</taxon>
        <taxon>Ecdysozoa</taxon>
        <taxon>Nematoda</taxon>
        <taxon>Chromadorea</taxon>
        <taxon>Rhabditida</taxon>
        <taxon>Tylenchina</taxon>
        <taxon>Panagrolaimomorpha</taxon>
        <taxon>Strongyloidoidea</taxon>
        <taxon>Steinernematidae</taxon>
        <taxon>Steinernema</taxon>
    </lineage>
</organism>
<dbReference type="AlphaFoldDB" id="A0AA39M736"/>
<dbReference type="PANTHER" id="PTHR34721">
    <property type="entry name" value="PROTEIN CBG09734"/>
    <property type="match status" value="1"/>
</dbReference>
<evidence type="ECO:0000256" key="2">
    <source>
        <dbReference type="SAM" id="SignalP"/>
    </source>
</evidence>
<comment type="caution">
    <text evidence="3">The sequence shown here is derived from an EMBL/GenBank/DDBJ whole genome shotgun (WGS) entry which is preliminary data.</text>
</comment>
<keyword evidence="1" id="KW-0472">Membrane</keyword>
<feature type="chain" id="PRO_5041331764" description="UPAR/Ly6 domain-containing protein" evidence="2">
    <location>
        <begin position="25"/>
        <end position="302"/>
    </location>
</feature>
<keyword evidence="1" id="KW-0812">Transmembrane</keyword>
<dbReference type="EMBL" id="JAUCMV010000001">
    <property type="protein sequence ID" value="KAK0423392.1"/>
    <property type="molecule type" value="Genomic_DNA"/>
</dbReference>
<dbReference type="SUPFAM" id="SSF57302">
    <property type="entry name" value="Snake toxin-like"/>
    <property type="match status" value="1"/>
</dbReference>
<sequence length="302" mass="34191">MRIALLATVVGVIFCVAYCPNADAAKPFFRVEWTDKRRRCYEGQKRDGFTVHKEMICDHQQFCRYEIEDDREDFGCAHQCKQNSEYDEWFMRGGKMVHKYSMCCDTDLCNSSSTASFFADNVDGHSFRANKTLTKCRWNVRSLCCVFSLARRSIPPHPAVPLRLQFSRLLWTMRAALFIALLSAIFYAIQGIKCFNGSEGVVEGMNITYTKTELHCADFCFHTDVTVIEGNTSFTQFGCGTSSNCKQVRNGKGWSMTDEDKKMVYSEACCDTNLCNSSPMPSSLFAVDVFALLTVLLLVVSI</sequence>
<evidence type="ECO:0000313" key="3">
    <source>
        <dbReference type="EMBL" id="KAK0423392.1"/>
    </source>
</evidence>
<feature type="transmembrane region" description="Helical" evidence="1">
    <location>
        <begin position="283"/>
        <end position="301"/>
    </location>
</feature>
<proteinExistence type="predicted"/>
<keyword evidence="4" id="KW-1185">Reference proteome</keyword>
<feature type="transmembrane region" description="Helical" evidence="1">
    <location>
        <begin position="169"/>
        <end position="189"/>
    </location>
</feature>
<evidence type="ECO:0000313" key="4">
    <source>
        <dbReference type="Proteomes" id="UP001175271"/>
    </source>
</evidence>